<comment type="pathway">
    <text evidence="3">Amino-sugar metabolism; N-acetylneuraminate metabolism.</text>
</comment>
<evidence type="ECO:0000256" key="5">
    <source>
        <dbReference type="ARBA" id="ARBA00010726"/>
    </source>
</evidence>
<feature type="compositionally biased region" description="Basic and acidic residues" evidence="11">
    <location>
        <begin position="162"/>
        <end position="174"/>
    </location>
</feature>
<dbReference type="InterPro" id="IPR029044">
    <property type="entry name" value="Nucleotide-diphossugar_trans"/>
</dbReference>
<dbReference type="InterPro" id="IPR003329">
    <property type="entry name" value="Cytidylyl_trans"/>
</dbReference>
<evidence type="ECO:0000256" key="11">
    <source>
        <dbReference type="SAM" id="MobiDB-lite"/>
    </source>
</evidence>
<dbReference type="PANTHER" id="PTHR21485">
    <property type="entry name" value="HAD SUPERFAMILY MEMBERS CMAS AND KDSC"/>
    <property type="match status" value="1"/>
</dbReference>
<dbReference type="SUPFAM" id="SSF56784">
    <property type="entry name" value="HAD-like"/>
    <property type="match status" value="1"/>
</dbReference>
<dbReference type="SFLD" id="SFLDG01136">
    <property type="entry name" value="C1.6:_Phosphoserine_Phosphatas"/>
    <property type="match status" value="1"/>
</dbReference>
<dbReference type="Proteomes" id="UP000245992">
    <property type="component" value="Unassembled WGS sequence"/>
</dbReference>
<comment type="caution">
    <text evidence="12">The sequence shown here is derived from an EMBL/GenBank/DDBJ whole genome shotgun (WGS) entry which is preliminary data.</text>
</comment>
<dbReference type="InterPro" id="IPR036412">
    <property type="entry name" value="HAD-like_sf"/>
</dbReference>
<keyword evidence="8" id="KW-0479">Metal-binding</keyword>
<dbReference type="GO" id="GO:0008781">
    <property type="term" value="F:N-acylneuraminate cytidylyltransferase activity"/>
    <property type="evidence" value="ECO:0007669"/>
    <property type="project" value="UniProtKB-EC"/>
</dbReference>
<dbReference type="InterPro" id="IPR023214">
    <property type="entry name" value="HAD_sf"/>
</dbReference>
<dbReference type="RefSeq" id="WP_030351605.1">
    <property type="nucleotide sequence ID" value="NZ_AZSP01000393.1"/>
</dbReference>
<comment type="similarity">
    <text evidence="4">Belongs to the KdsC family.</text>
</comment>
<name>A0A2T7SMY5_9ACTN</name>
<evidence type="ECO:0000313" key="13">
    <source>
        <dbReference type="Proteomes" id="UP000245992"/>
    </source>
</evidence>
<organism evidence="12 13">
    <name type="scientific">Streptomyces scopuliridis RB72</name>
    <dbReference type="NCBI Taxonomy" id="1440053"/>
    <lineage>
        <taxon>Bacteria</taxon>
        <taxon>Bacillati</taxon>
        <taxon>Actinomycetota</taxon>
        <taxon>Actinomycetes</taxon>
        <taxon>Kitasatosporales</taxon>
        <taxon>Streptomycetaceae</taxon>
        <taxon>Streptomyces</taxon>
    </lineage>
</organism>
<dbReference type="GO" id="GO:0046872">
    <property type="term" value="F:metal ion binding"/>
    <property type="evidence" value="ECO:0007669"/>
    <property type="project" value="UniProtKB-KW"/>
</dbReference>
<dbReference type="EC" id="2.7.7.43" evidence="7"/>
<evidence type="ECO:0000256" key="6">
    <source>
        <dbReference type="ARBA" id="ARBA00011881"/>
    </source>
</evidence>
<evidence type="ECO:0000256" key="10">
    <source>
        <dbReference type="ARBA" id="ARBA00022842"/>
    </source>
</evidence>
<dbReference type="GeneID" id="95542476"/>
<dbReference type="AlphaFoldDB" id="A0A2T7SMY5"/>
<evidence type="ECO:0000256" key="7">
    <source>
        <dbReference type="ARBA" id="ARBA00012491"/>
    </source>
</evidence>
<dbReference type="Gene3D" id="3.40.50.1000">
    <property type="entry name" value="HAD superfamily/HAD-like"/>
    <property type="match status" value="1"/>
</dbReference>
<evidence type="ECO:0000256" key="9">
    <source>
        <dbReference type="ARBA" id="ARBA00022801"/>
    </source>
</evidence>
<dbReference type="GO" id="GO:0016788">
    <property type="term" value="F:hydrolase activity, acting on ester bonds"/>
    <property type="evidence" value="ECO:0007669"/>
    <property type="project" value="InterPro"/>
</dbReference>
<dbReference type="SFLD" id="SFLDS00003">
    <property type="entry name" value="Haloacid_Dehalogenase"/>
    <property type="match status" value="1"/>
</dbReference>
<keyword evidence="10" id="KW-0460">Magnesium</keyword>
<dbReference type="SFLD" id="SFLDG01138">
    <property type="entry name" value="C1.6.2:_Deoxy-d-mannose-octulo"/>
    <property type="match status" value="1"/>
</dbReference>
<feature type="region of interest" description="Disordered" evidence="11">
    <location>
        <begin position="144"/>
        <end position="174"/>
    </location>
</feature>
<dbReference type="InterPro" id="IPR050793">
    <property type="entry name" value="CMP-NeuNAc_synthase"/>
</dbReference>
<dbReference type="SUPFAM" id="SSF53448">
    <property type="entry name" value="Nucleotide-diphospho-sugar transferases"/>
    <property type="match status" value="1"/>
</dbReference>
<accession>A0A2T7SMY5</accession>
<reference evidence="12 13" key="1">
    <citation type="submission" date="2013-12" db="EMBL/GenBank/DDBJ databases">
        <title>Annotated genome of Streptomyces scopuliridis.</title>
        <authorList>
            <person name="Olson J.B."/>
        </authorList>
    </citation>
    <scope>NUCLEOTIDE SEQUENCE [LARGE SCALE GENOMIC DNA]</scope>
    <source>
        <strain evidence="12 13">RB72</strain>
    </source>
</reference>
<keyword evidence="13" id="KW-1185">Reference proteome</keyword>
<evidence type="ECO:0000256" key="1">
    <source>
        <dbReference type="ARBA" id="ARBA00001862"/>
    </source>
</evidence>
<dbReference type="STRING" id="1440053.GCA_000718095_02494"/>
<dbReference type="Pfam" id="PF02348">
    <property type="entry name" value="CTP_transf_3"/>
    <property type="match status" value="1"/>
</dbReference>
<comment type="subunit">
    <text evidence="6">Homotetramer.</text>
</comment>
<dbReference type="EMBL" id="AZSP01000393">
    <property type="protein sequence ID" value="PVE04176.1"/>
    <property type="molecule type" value="Genomic_DNA"/>
</dbReference>
<dbReference type="Gene3D" id="3.90.550.10">
    <property type="entry name" value="Spore Coat Polysaccharide Biosynthesis Protein SpsA, Chain A"/>
    <property type="match status" value="1"/>
</dbReference>
<gene>
    <name evidence="12" type="ORF">Y717_13155</name>
</gene>
<evidence type="ECO:0000256" key="2">
    <source>
        <dbReference type="ARBA" id="ARBA00001946"/>
    </source>
</evidence>
<evidence type="ECO:0000313" key="12">
    <source>
        <dbReference type="EMBL" id="PVE04176.1"/>
    </source>
</evidence>
<comment type="similarity">
    <text evidence="5">Belongs to the CMP-NeuNAc synthase family.</text>
</comment>
<dbReference type="Pfam" id="PF08282">
    <property type="entry name" value="Hydrolase_3"/>
    <property type="match status" value="1"/>
</dbReference>
<keyword evidence="12" id="KW-0808">Transferase</keyword>
<comment type="cofactor">
    <cofactor evidence="2">
        <name>Mg(2+)</name>
        <dbReference type="ChEBI" id="CHEBI:18420"/>
    </cofactor>
</comment>
<dbReference type="GO" id="GO:0006054">
    <property type="term" value="P:N-acetylneuraminate metabolic process"/>
    <property type="evidence" value="ECO:0007669"/>
    <property type="project" value="UniProtKB-UniPathway"/>
</dbReference>
<dbReference type="PANTHER" id="PTHR21485:SF3">
    <property type="entry name" value="N-ACYLNEURAMINATE CYTIDYLYLTRANSFERASE"/>
    <property type="match status" value="1"/>
</dbReference>
<proteinExistence type="inferred from homology"/>
<evidence type="ECO:0000256" key="3">
    <source>
        <dbReference type="ARBA" id="ARBA00005141"/>
    </source>
</evidence>
<dbReference type="OrthoDB" id="9805604at2"/>
<evidence type="ECO:0000256" key="4">
    <source>
        <dbReference type="ARBA" id="ARBA00005893"/>
    </source>
</evidence>
<dbReference type="CDD" id="cd02513">
    <property type="entry name" value="CMP-NeuAc_Synthase"/>
    <property type="match status" value="1"/>
</dbReference>
<dbReference type="UniPathway" id="UPA00628"/>
<sequence length="404" mass="42443">MTVLAVIPARGGSKGVPAKNLAPVGGVPLVVRAVRACLAARRVTDVVVSTDDAAIADAARSAGAEVVLRPAAIAGDTATSEAAVLHAMDAYGAMRGKTAEVVLLVQCTSPFITADDLDGVAGAVTEDGADSALTVAPTHGFIWRQDSEGSADAGTSGGYGVNHDKSNRPRRQDRPQEYLETGAAYAMRAEGFREARHRFFGHTALVATDPARVLEIDDPHDLARARALAPLLDPAVLPTYDDIDAVVLDFDGTQTDDKVFVDSDGREMVAVHRGDGLGIAALRRSELKLLILSTEQNPVVAARARKLQVPVLHGIDRKDLALKQWCDEHGIAPERVLYVGNDVNDLPCFGLVGWPVAVASAHDAVRAAARAVTTTPGGEGAIREIAAWILGPGLQTPHTPTLNK</sequence>
<evidence type="ECO:0000256" key="8">
    <source>
        <dbReference type="ARBA" id="ARBA00022723"/>
    </source>
</evidence>
<dbReference type="InterPro" id="IPR010023">
    <property type="entry name" value="KdsC_fam"/>
</dbReference>
<keyword evidence="9" id="KW-0378">Hydrolase</keyword>
<protein>
    <recommendedName>
        <fullName evidence="7">N-acylneuraminate cytidylyltransferase</fullName>
        <ecNumber evidence="7">2.7.7.43</ecNumber>
    </recommendedName>
</protein>
<comment type="catalytic activity">
    <reaction evidence="1">
        <text>an N-acylneuraminate + CTP = a CMP-N-acyl-beta-neuraminate + diphosphate</text>
        <dbReference type="Rhea" id="RHEA:11344"/>
        <dbReference type="ChEBI" id="CHEBI:33019"/>
        <dbReference type="ChEBI" id="CHEBI:37563"/>
        <dbReference type="ChEBI" id="CHEBI:60073"/>
        <dbReference type="ChEBI" id="CHEBI:68671"/>
        <dbReference type="EC" id="2.7.7.43"/>
    </reaction>
</comment>